<organism evidence="2 3">
    <name type="scientific">Rubrobacter radiotolerans</name>
    <name type="common">Arthrobacter radiotolerans</name>
    <dbReference type="NCBI Taxonomy" id="42256"/>
    <lineage>
        <taxon>Bacteria</taxon>
        <taxon>Bacillati</taxon>
        <taxon>Actinomycetota</taxon>
        <taxon>Rubrobacteria</taxon>
        <taxon>Rubrobacterales</taxon>
        <taxon>Rubrobacteraceae</taxon>
        <taxon>Rubrobacter</taxon>
    </lineage>
</organism>
<evidence type="ECO:0000313" key="3">
    <source>
        <dbReference type="Proteomes" id="UP000025229"/>
    </source>
</evidence>
<dbReference type="PANTHER" id="PTHR43844">
    <property type="entry name" value="METHIONINE SYNTHASE"/>
    <property type="match status" value="1"/>
</dbReference>
<dbReference type="HOGENOM" id="CLU_058877_0_0_11"/>
<evidence type="ECO:0000259" key="1">
    <source>
        <dbReference type="Pfam" id="PF01717"/>
    </source>
</evidence>
<dbReference type="SUPFAM" id="SSF51726">
    <property type="entry name" value="UROD/MetE-like"/>
    <property type="match status" value="1"/>
</dbReference>
<reference evidence="2 3" key="1">
    <citation type="submission" date="2014-03" db="EMBL/GenBank/DDBJ databases">
        <title>Complete genome sequence of the Radio-Resistant Rubrobacter radiotolerans RSPS-4.</title>
        <authorList>
            <person name="Egas C.C."/>
            <person name="Barroso C.C."/>
            <person name="Froufe H.J.C."/>
            <person name="Pacheco J.J."/>
            <person name="Albuquerque L.L."/>
            <person name="da Costa M.M.S."/>
        </authorList>
    </citation>
    <scope>NUCLEOTIDE SEQUENCE [LARGE SCALE GENOMIC DNA]</scope>
    <source>
        <strain evidence="2 3">RSPS-4</strain>
        <plasmid evidence="2 3">2</plasmid>
    </source>
</reference>
<dbReference type="Gene3D" id="3.20.20.210">
    <property type="match status" value="1"/>
</dbReference>
<dbReference type="PANTHER" id="PTHR43844:SF1">
    <property type="entry name" value="METHIONINE SYNTHASE"/>
    <property type="match status" value="1"/>
</dbReference>
<dbReference type="AlphaFoldDB" id="A0A023X885"/>
<accession>A0A023X885</accession>
<dbReference type="PATRIC" id="fig|42256.3.peg.3044"/>
<feature type="domain" description="Cobalamin-independent methionine synthase MetE C-terminal/archaeal" evidence="1">
    <location>
        <begin position="16"/>
        <end position="353"/>
    </location>
</feature>
<evidence type="ECO:0000313" key="2">
    <source>
        <dbReference type="EMBL" id="AHY48279.1"/>
    </source>
</evidence>
<keyword evidence="3" id="KW-1185">Reference proteome</keyword>
<dbReference type="CDD" id="cd03311">
    <property type="entry name" value="CIMS_C_terminal_like"/>
    <property type="match status" value="1"/>
</dbReference>
<gene>
    <name evidence="2" type="ORF">RradSPS_2996</name>
</gene>
<dbReference type="InterPro" id="IPR038071">
    <property type="entry name" value="UROD/MetE-like_sf"/>
</dbReference>
<dbReference type="GO" id="GO:0009086">
    <property type="term" value="P:methionine biosynthetic process"/>
    <property type="evidence" value="ECO:0007669"/>
    <property type="project" value="InterPro"/>
</dbReference>
<dbReference type="Pfam" id="PF01717">
    <property type="entry name" value="Meth_synt_2"/>
    <property type="match status" value="1"/>
</dbReference>
<dbReference type="GO" id="GO:0008270">
    <property type="term" value="F:zinc ion binding"/>
    <property type="evidence" value="ECO:0007669"/>
    <property type="project" value="InterPro"/>
</dbReference>
<protein>
    <submittedName>
        <fullName evidence="2">Methionine synthase II (Cobalamin-independent)</fullName>
    </submittedName>
</protein>
<name>A0A023X885_RUBRA</name>
<keyword evidence="2" id="KW-0614">Plasmid</keyword>
<dbReference type="Proteomes" id="UP000025229">
    <property type="component" value="Plasmid 2"/>
</dbReference>
<dbReference type="GO" id="GO:0003871">
    <property type="term" value="F:5-methyltetrahydropteroyltriglutamate-homocysteine S-methyltransferase activity"/>
    <property type="evidence" value="ECO:0007669"/>
    <property type="project" value="InterPro"/>
</dbReference>
<geneLocation type="plasmid" evidence="2">
    <name>2</name>
</geneLocation>
<dbReference type="EMBL" id="CP007516">
    <property type="protein sequence ID" value="AHY48279.1"/>
    <property type="molecule type" value="Genomic_DNA"/>
</dbReference>
<sequence length="382" mass="43061">MMEADAVGGTLWRADVVGSLLRPEELLRARERHARDELPTPEFKTVEDRAVESVIRMQERVGLDVVTDGELRRESFQSQMVEATEGFGESTLDAYLWGDWRGEGEVGDRRTERPAGMGVTGKLRRRRFLSVEEFVFARGATDRTVKVTLPSPSLYANFWDPERSREAYPTLDGFLEDVAELLREEVRELVRLGATYLQLDAPHYPLLLDGRTRRFYEERGWSLDRWLSRGIELDNHVIGGRGPGSDVTFAFHLCRGNQGSRWLVAGSYEPLAERIFGSVAAERLMLEYDDERSGDFSPLTHVPPDKVAVLGLVTTKSGRVETEEDLTRRIREASAHVPLERLAISPQCGFATSVIGNALSPEDQERKLETLVRTARAVWGDG</sequence>
<dbReference type="KEGG" id="rrd:RradSPS_2996"/>
<dbReference type="eggNOG" id="COG0620">
    <property type="taxonomic scope" value="Bacteria"/>
</dbReference>
<proteinExistence type="predicted"/>
<dbReference type="InterPro" id="IPR002629">
    <property type="entry name" value="Met_Synth_C/arc"/>
</dbReference>